<reference evidence="2" key="1">
    <citation type="journal article" date="2006" name="PLoS Biol.">
        <title>Macronuclear genome sequence of the ciliate Tetrahymena thermophila, a model eukaryote.</title>
        <authorList>
            <person name="Eisen J.A."/>
            <person name="Coyne R.S."/>
            <person name="Wu M."/>
            <person name="Wu D."/>
            <person name="Thiagarajan M."/>
            <person name="Wortman J.R."/>
            <person name="Badger J.H."/>
            <person name="Ren Q."/>
            <person name="Amedeo P."/>
            <person name="Jones K.M."/>
            <person name="Tallon L.J."/>
            <person name="Delcher A.L."/>
            <person name="Salzberg S.L."/>
            <person name="Silva J.C."/>
            <person name="Haas B.J."/>
            <person name="Majoros W.H."/>
            <person name="Farzad M."/>
            <person name="Carlton J.M."/>
            <person name="Smith R.K. Jr."/>
            <person name="Garg J."/>
            <person name="Pearlman R.E."/>
            <person name="Karrer K.M."/>
            <person name="Sun L."/>
            <person name="Manning G."/>
            <person name="Elde N.C."/>
            <person name="Turkewitz A.P."/>
            <person name="Asai D.J."/>
            <person name="Wilkes D.E."/>
            <person name="Wang Y."/>
            <person name="Cai H."/>
            <person name="Collins K."/>
            <person name="Stewart B.A."/>
            <person name="Lee S.R."/>
            <person name="Wilamowska K."/>
            <person name="Weinberg Z."/>
            <person name="Ruzzo W.L."/>
            <person name="Wloga D."/>
            <person name="Gaertig J."/>
            <person name="Frankel J."/>
            <person name="Tsao C.-C."/>
            <person name="Gorovsky M.A."/>
            <person name="Keeling P.J."/>
            <person name="Waller R.F."/>
            <person name="Patron N.J."/>
            <person name="Cherry J.M."/>
            <person name="Stover N.A."/>
            <person name="Krieger C.J."/>
            <person name="del Toro C."/>
            <person name="Ryder H.F."/>
            <person name="Williamson S.C."/>
            <person name="Barbeau R.A."/>
            <person name="Hamilton E.P."/>
            <person name="Orias E."/>
        </authorList>
    </citation>
    <scope>NUCLEOTIDE SEQUENCE [LARGE SCALE GENOMIC DNA]</scope>
    <source>
        <strain evidence="2">SB210</strain>
    </source>
</reference>
<organism evidence="1 2">
    <name type="scientific">Tetrahymena thermophila (strain SB210)</name>
    <dbReference type="NCBI Taxonomy" id="312017"/>
    <lineage>
        <taxon>Eukaryota</taxon>
        <taxon>Sar</taxon>
        <taxon>Alveolata</taxon>
        <taxon>Ciliophora</taxon>
        <taxon>Intramacronucleata</taxon>
        <taxon>Oligohymenophorea</taxon>
        <taxon>Hymenostomatida</taxon>
        <taxon>Tetrahymenina</taxon>
        <taxon>Tetrahymenidae</taxon>
        <taxon>Tetrahymena</taxon>
    </lineage>
</organism>
<gene>
    <name evidence="1" type="ORF">TTHERM_00161759</name>
</gene>
<accession>A4VEH6</accession>
<name>A4VEH6_TETTS</name>
<dbReference type="InParanoid" id="A4VEH6"/>
<dbReference type="HOGENOM" id="CLU_2532505_0_0_1"/>
<dbReference type="AlphaFoldDB" id="A4VEH6"/>
<proteinExistence type="predicted"/>
<evidence type="ECO:0000313" key="2">
    <source>
        <dbReference type="Proteomes" id="UP000009168"/>
    </source>
</evidence>
<dbReference type="GeneID" id="7841790"/>
<evidence type="ECO:0000313" key="1">
    <source>
        <dbReference type="EMBL" id="EDK31961.1"/>
    </source>
</evidence>
<keyword evidence="2" id="KW-1185">Reference proteome</keyword>
<dbReference type="RefSeq" id="XP_001471198.1">
    <property type="nucleotide sequence ID" value="XM_001471148.1"/>
</dbReference>
<dbReference type="Proteomes" id="UP000009168">
    <property type="component" value="Unassembled WGS sequence"/>
</dbReference>
<dbReference type="KEGG" id="tet:TTHERM_00161759"/>
<protein>
    <submittedName>
        <fullName evidence="1">Uncharacterized protein</fullName>
    </submittedName>
</protein>
<dbReference type="EMBL" id="GG662820">
    <property type="protein sequence ID" value="EDK31961.1"/>
    <property type="molecule type" value="Genomic_DNA"/>
</dbReference>
<sequence length="84" mass="10187">MGFGLVFRCSFFSSFLLFFKKLVRNTLEIINYKYFYYFGNHSCWVLSDCVRNQLFIYLVSQLVSQLIIIKNEDFIIMFKLDSFY</sequence>